<dbReference type="PANTHER" id="PTHR47959">
    <property type="entry name" value="ATP-DEPENDENT RNA HELICASE RHLE-RELATED"/>
    <property type="match status" value="1"/>
</dbReference>
<reference evidence="15 16" key="1">
    <citation type="journal article" date="2018" name="Nat. Biotechnol.">
        <title>A standardized bacterial taxonomy based on genome phylogeny substantially revises the tree of life.</title>
        <authorList>
            <person name="Parks D.H."/>
            <person name="Chuvochina M."/>
            <person name="Waite D.W."/>
            <person name="Rinke C."/>
            <person name="Skarshewski A."/>
            <person name="Chaumeil P.A."/>
            <person name="Hugenholtz P."/>
        </authorList>
    </citation>
    <scope>NUCLEOTIDE SEQUENCE [LARGE SCALE GENOMIC DNA]</scope>
    <source>
        <strain evidence="15">UBA10948</strain>
    </source>
</reference>
<dbReference type="SMART" id="SM00490">
    <property type="entry name" value="HELICc"/>
    <property type="match status" value="1"/>
</dbReference>
<comment type="caution">
    <text evidence="15">The sequence shown here is derived from an EMBL/GenBank/DDBJ whole genome shotgun (WGS) entry which is preliminary data.</text>
</comment>
<dbReference type="PROSITE" id="PS51192">
    <property type="entry name" value="HELICASE_ATP_BIND_1"/>
    <property type="match status" value="1"/>
</dbReference>
<evidence type="ECO:0000256" key="3">
    <source>
        <dbReference type="ARBA" id="ARBA00022741"/>
    </source>
</evidence>
<evidence type="ECO:0000256" key="9">
    <source>
        <dbReference type="ARBA" id="ARBA00067932"/>
    </source>
</evidence>
<feature type="short sequence motif" description="Q motif" evidence="10">
    <location>
        <begin position="4"/>
        <end position="32"/>
    </location>
</feature>
<dbReference type="InterPro" id="IPR000629">
    <property type="entry name" value="RNA-helicase_DEAD-box_CS"/>
</dbReference>
<dbReference type="Pfam" id="PF00271">
    <property type="entry name" value="Helicase_C"/>
    <property type="match status" value="1"/>
</dbReference>
<dbReference type="PROSITE" id="PS51194">
    <property type="entry name" value="HELICASE_CTER"/>
    <property type="match status" value="1"/>
</dbReference>
<keyword evidence="2" id="KW-0963">Cytoplasm</keyword>
<dbReference type="Pfam" id="PF03880">
    <property type="entry name" value="DbpA"/>
    <property type="match status" value="1"/>
</dbReference>
<dbReference type="AlphaFoldDB" id="A0A354YTK9"/>
<dbReference type="SUPFAM" id="SSF52540">
    <property type="entry name" value="P-loop containing nucleoside triphosphate hydrolases"/>
    <property type="match status" value="1"/>
</dbReference>
<dbReference type="PROSITE" id="PS51195">
    <property type="entry name" value="Q_MOTIF"/>
    <property type="match status" value="1"/>
</dbReference>
<evidence type="ECO:0000256" key="11">
    <source>
        <dbReference type="RuleBase" id="RU000492"/>
    </source>
</evidence>
<protein>
    <recommendedName>
        <fullName evidence="9">ATP-dependent RNA helicase CshA</fullName>
        <ecNumber evidence="1">3.6.4.13</ecNumber>
    </recommendedName>
</protein>
<dbReference type="EC" id="3.6.4.13" evidence="1"/>
<dbReference type="InterPro" id="IPR044742">
    <property type="entry name" value="DEAD/DEAH_RhlB"/>
</dbReference>
<evidence type="ECO:0000259" key="14">
    <source>
        <dbReference type="PROSITE" id="PS51195"/>
    </source>
</evidence>
<dbReference type="Proteomes" id="UP000263273">
    <property type="component" value="Unassembled WGS sequence"/>
</dbReference>
<evidence type="ECO:0000313" key="16">
    <source>
        <dbReference type="Proteomes" id="UP000263273"/>
    </source>
</evidence>
<dbReference type="InterPro" id="IPR001650">
    <property type="entry name" value="Helicase_C-like"/>
</dbReference>
<dbReference type="RefSeq" id="WP_061215275.1">
    <property type="nucleotide sequence ID" value="NZ_DCDX01000160.1"/>
</dbReference>
<evidence type="ECO:0000256" key="10">
    <source>
        <dbReference type="PROSITE-ProRule" id="PRU00552"/>
    </source>
</evidence>
<evidence type="ECO:0000256" key="7">
    <source>
        <dbReference type="ARBA" id="ARBA00038437"/>
    </source>
</evidence>
<proteinExistence type="inferred from homology"/>
<dbReference type="PROSITE" id="PS00039">
    <property type="entry name" value="DEAD_ATP_HELICASE"/>
    <property type="match status" value="1"/>
</dbReference>
<dbReference type="InterPro" id="IPR012677">
    <property type="entry name" value="Nucleotide-bd_a/b_plait_sf"/>
</dbReference>
<evidence type="ECO:0000256" key="5">
    <source>
        <dbReference type="ARBA" id="ARBA00022806"/>
    </source>
</evidence>
<name>A0A354YTK9_9FIRM</name>
<dbReference type="CDD" id="cd18787">
    <property type="entry name" value="SF2_C_DEAD"/>
    <property type="match status" value="1"/>
</dbReference>
<evidence type="ECO:0000256" key="6">
    <source>
        <dbReference type="ARBA" id="ARBA00022840"/>
    </source>
</evidence>
<feature type="domain" description="DEAD-box RNA helicase Q" evidence="14">
    <location>
        <begin position="4"/>
        <end position="32"/>
    </location>
</feature>
<evidence type="ECO:0000259" key="13">
    <source>
        <dbReference type="PROSITE" id="PS51194"/>
    </source>
</evidence>
<organism evidence="15 16">
    <name type="scientific">Syntrophomonas wolfei</name>
    <dbReference type="NCBI Taxonomy" id="863"/>
    <lineage>
        <taxon>Bacteria</taxon>
        <taxon>Bacillati</taxon>
        <taxon>Bacillota</taxon>
        <taxon>Clostridia</taxon>
        <taxon>Eubacteriales</taxon>
        <taxon>Syntrophomonadaceae</taxon>
        <taxon>Syntrophomonas</taxon>
    </lineage>
</organism>
<feature type="domain" description="Helicase ATP-binding" evidence="12">
    <location>
        <begin position="35"/>
        <end position="204"/>
    </location>
</feature>
<evidence type="ECO:0000256" key="8">
    <source>
        <dbReference type="ARBA" id="ARBA00047984"/>
    </source>
</evidence>
<dbReference type="STRING" id="378794.GCA_001570625_02885"/>
<dbReference type="GO" id="GO:0005829">
    <property type="term" value="C:cytosol"/>
    <property type="evidence" value="ECO:0007669"/>
    <property type="project" value="TreeGrafter"/>
</dbReference>
<accession>A0A354YTK9</accession>
<dbReference type="FunFam" id="3.40.50.300:FF:000108">
    <property type="entry name" value="ATP-dependent RNA helicase RhlE"/>
    <property type="match status" value="1"/>
</dbReference>
<keyword evidence="6 11" id="KW-0067">ATP-binding</keyword>
<dbReference type="CDD" id="cd00268">
    <property type="entry name" value="DEADc"/>
    <property type="match status" value="1"/>
</dbReference>
<dbReference type="InterPro" id="IPR011545">
    <property type="entry name" value="DEAD/DEAH_box_helicase_dom"/>
</dbReference>
<dbReference type="PANTHER" id="PTHR47959:SF1">
    <property type="entry name" value="ATP-DEPENDENT RNA HELICASE DBPA"/>
    <property type="match status" value="1"/>
</dbReference>
<dbReference type="Pfam" id="PF00270">
    <property type="entry name" value="DEAD"/>
    <property type="match status" value="1"/>
</dbReference>
<keyword evidence="3 11" id="KW-0547">Nucleotide-binding</keyword>
<dbReference type="Gene3D" id="3.30.70.330">
    <property type="match status" value="1"/>
</dbReference>
<dbReference type="InterPro" id="IPR050079">
    <property type="entry name" value="DEAD_box_RNA_helicase"/>
</dbReference>
<evidence type="ECO:0000256" key="4">
    <source>
        <dbReference type="ARBA" id="ARBA00022801"/>
    </source>
</evidence>
<dbReference type="SMART" id="SM00487">
    <property type="entry name" value="DEXDc"/>
    <property type="match status" value="1"/>
</dbReference>
<sequence>MSFENFYSMGLKTDLLQMIDEKGFEKPTPIQIKSIPVAMAGLDLMGQAQTGTGKTASFGIPILNQIIKGEGLQALVLCPTRELAVQVAEEISSLSRRMRIQVLAIYGGQSIELQLRSLRRNPEIIAGTPGRLMDHMNRGTISLSPLKYVVLDEADEMLDMGFIPDIQKILSQCPQERQTFLFSATLPDEVRELGTKFMKQPEIILIESPERTVPEIEQYYYQVNSRRKIETLCRIIDAQQPPISLIFCRTKRNADELARVLTSRGYNADALHGDMSQRERDHVMHGFRQGNTKILVATDLAARGLDIELVTHVFNFDIPEDLDSYIHRVGRTGRAGRSGIAITLVEPTQIRLLRMIERHTGKRIERAILPTLAEAVEKRQDLLLERVRQASSEPGDICLSLAEKLMQQGDPKKMLAAALKLLIDEEPDFEMADLPESDDNMAHLELPAGRLQGMHPRQLLEFIAAHTSLSPQRVGDIEINRNSTFVEVPMDYIHEVYEAFEKYRRTQKNKTRPARFSKENRKIMVNHGGR</sequence>
<comment type="similarity">
    <text evidence="7 11">Belongs to the DEAD box helicase family.</text>
</comment>
<evidence type="ECO:0000256" key="1">
    <source>
        <dbReference type="ARBA" id="ARBA00012552"/>
    </source>
</evidence>
<feature type="domain" description="Helicase C-terminal" evidence="13">
    <location>
        <begin position="215"/>
        <end position="383"/>
    </location>
</feature>
<dbReference type="InterPro" id="IPR005580">
    <property type="entry name" value="DbpA/CsdA_RNA-bd_dom"/>
</dbReference>
<dbReference type="CDD" id="cd12252">
    <property type="entry name" value="RRM_DbpA"/>
    <property type="match status" value="1"/>
</dbReference>
<evidence type="ECO:0000256" key="2">
    <source>
        <dbReference type="ARBA" id="ARBA00022490"/>
    </source>
</evidence>
<dbReference type="InterPro" id="IPR027417">
    <property type="entry name" value="P-loop_NTPase"/>
</dbReference>
<dbReference type="InterPro" id="IPR014001">
    <property type="entry name" value="Helicase_ATP-bd"/>
</dbReference>
<dbReference type="GO" id="GO:0016787">
    <property type="term" value="F:hydrolase activity"/>
    <property type="evidence" value="ECO:0007669"/>
    <property type="project" value="UniProtKB-KW"/>
</dbReference>
<dbReference type="InterPro" id="IPR014014">
    <property type="entry name" value="RNA_helicase_DEAD_Q_motif"/>
</dbReference>
<keyword evidence="4 11" id="KW-0378">Hydrolase</keyword>
<dbReference type="EMBL" id="DNZF01000027">
    <property type="protein sequence ID" value="HBK52529.1"/>
    <property type="molecule type" value="Genomic_DNA"/>
</dbReference>
<comment type="catalytic activity">
    <reaction evidence="8">
        <text>ATP + H2O = ADP + phosphate + H(+)</text>
        <dbReference type="Rhea" id="RHEA:13065"/>
        <dbReference type="ChEBI" id="CHEBI:15377"/>
        <dbReference type="ChEBI" id="CHEBI:15378"/>
        <dbReference type="ChEBI" id="CHEBI:30616"/>
        <dbReference type="ChEBI" id="CHEBI:43474"/>
        <dbReference type="ChEBI" id="CHEBI:456216"/>
        <dbReference type="EC" id="3.6.4.13"/>
    </reaction>
</comment>
<dbReference type="GO" id="GO:0003723">
    <property type="term" value="F:RNA binding"/>
    <property type="evidence" value="ECO:0007669"/>
    <property type="project" value="UniProtKB-ARBA"/>
</dbReference>
<gene>
    <name evidence="15" type="ORF">DDZ44_01140</name>
</gene>
<dbReference type="GO" id="GO:0005524">
    <property type="term" value="F:ATP binding"/>
    <property type="evidence" value="ECO:0007669"/>
    <property type="project" value="UniProtKB-KW"/>
</dbReference>
<evidence type="ECO:0000313" key="15">
    <source>
        <dbReference type="EMBL" id="HBK52529.1"/>
    </source>
</evidence>
<evidence type="ECO:0000259" key="12">
    <source>
        <dbReference type="PROSITE" id="PS51192"/>
    </source>
</evidence>
<dbReference type="Gene3D" id="3.40.50.300">
    <property type="entry name" value="P-loop containing nucleotide triphosphate hydrolases"/>
    <property type="match status" value="2"/>
</dbReference>
<keyword evidence="5 11" id="KW-0347">Helicase</keyword>
<dbReference type="GO" id="GO:0003724">
    <property type="term" value="F:RNA helicase activity"/>
    <property type="evidence" value="ECO:0007669"/>
    <property type="project" value="UniProtKB-EC"/>
</dbReference>